<accession>A0A0R1RDB1</accession>
<comment type="function">
    <text evidence="1 9">May be involved in recombinational repair of damaged DNA.</text>
</comment>
<evidence type="ECO:0000259" key="11">
    <source>
        <dbReference type="Pfam" id="PF02463"/>
    </source>
</evidence>
<evidence type="ECO:0000313" key="13">
    <source>
        <dbReference type="Proteomes" id="UP000051790"/>
    </source>
</evidence>
<evidence type="ECO:0000256" key="8">
    <source>
        <dbReference type="ARBA" id="ARBA00033408"/>
    </source>
</evidence>
<dbReference type="GO" id="GO:0005524">
    <property type="term" value="F:ATP binding"/>
    <property type="evidence" value="ECO:0007669"/>
    <property type="project" value="UniProtKB-KW"/>
</dbReference>
<dbReference type="AlphaFoldDB" id="A0A0R1RDB1"/>
<reference evidence="12 13" key="1">
    <citation type="journal article" date="2015" name="Genome Announc.">
        <title>Expanding the biotechnology potential of lactobacilli through comparative genomics of 213 strains and associated genera.</title>
        <authorList>
            <person name="Sun Z."/>
            <person name="Harris H.M."/>
            <person name="McCann A."/>
            <person name="Guo C."/>
            <person name="Argimon S."/>
            <person name="Zhang W."/>
            <person name="Yang X."/>
            <person name="Jeffery I.B."/>
            <person name="Cooney J.C."/>
            <person name="Kagawa T.F."/>
            <person name="Liu W."/>
            <person name="Song Y."/>
            <person name="Salvetti E."/>
            <person name="Wrobel A."/>
            <person name="Rasinkangas P."/>
            <person name="Parkhill J."/>
            <person name="Rea M.C."/>
            <person name="O'Sullivan O."/>
            <person name="Ritari J."/>
            <person name="Douillard F.P."/>
            <person name="Paul Ross R."/>
            <person name="Yang R."/>
            <person name="Briner A.E."/>
            <person name="Felis G.E."/>
            <person name="de Vos W.M."/>
            <person name="Barrangou R."/>
            <person name="Klaenhammer T.R."/>
            <person name="Caufield P.W."/>
            <person name="Cui Y."/>
            <person name="Zhang H."/>
            <person name="O'Toole P.W."/>
        </authorList>
    </citation>
    <scope>NUCLEOTIDE SEQUENCE [LARGE SCALE GENOMIC DNA]</scope>
    <source>
        <strain evidence="12 13">DSM 13343</strain>
    </source>
</reference>
<sequence length="567" mass="62295">MLQELVIHDFAIIDHLELSFETGMTALTGETGAGKSIIIDAVSLLAGSRGRTDFVRTGAAKAELQGLFDATSNPKTVAVLKQFDLDTDDASVLLQRDIYASGRNICRVNGHLVNTSTLRAVGETLVDIHGQNEHQQLVHPESHLGLLDQFGDDHLQELLSEYQTLYAQYQHTASALRKKQANEQEWAQRLDMLQFQVQEIQSANLHADEETTLTAERDRLANFQRISTALNASAAVLSDEDDVNPLDQIAEAMRNMQEIADLDPAFASIASELESAYYTLQDVQSDLARQVDDQTFDEGRLDDIEKRLELFLQLERKYGDSLPKVIAYGQKAAEELANMEAFDADASDLEAQVEKQHEQLLAVGAKLTKARKTTAKALVDAIHQQLAALYMAKTIFSVQFTPVAHNAERPDGLDVVEFYIQTNPGEAAKPLAKIASGGELSRIMLALKTIFAKSDGVTSIIFDEVDTGVSGRVAQAIANKISTIATQSQVLCITHLPQVAAMSDHEYLIQKAVADGRTKTTVTPLTQTQRVDEIARMLAGDTVTELALEHASELLKMAATTREQLRQ</sequence>
<dbReference type="Pfam" id="PF02463">
    <property type="entry name" value="SMC_N"/>
    <property type="match status" value="1"/>
</dbReference>
<keyword evidence="6" id="KW-0067">ATP-binding</keyword>
<evidence type="ECO:0000256" key="5">
    <source>
        <dbReference type="ARBA" id="ARBA00022763"/>
    </source>
</evidence>
<dbReference type="GO" id="GO:0006310">
    <property type="term" value="P:DNA recombination"/>
    <property type="evidence" value="ECO:0007669"/>
    <property type="project" value="InterPro"/>
</dbReference>
<dbReference type="FunFam" id="3.40.50.300:FF:000319">
    <property type="entry name" value="DNA repair protein RecN"/>
    <property type="match status" value="1"/>
</dbReference>
<dbReference type="NCBIfam" id="NF008121">
    <property type="entry name" value="PRK10869.1"/>
    <property type="match status" value="1"/>
</dbReference>
<dbReference type="OrthoDB" id="9806954at2"/>
<evidence type="ECO:0000256" key="7">
    <source>
        <dbReference type="ARBA" id="ARBA00023204"/>
    </source>
</evidence>
<dbReference type="PIRSF" id="PIRSF003128">
    <property type="entry name" value="RecN"/>
    <property type="match status" value="1"/>
</dbReference>
<feature type="coiled-coil region" evidence="10">
    <location>
        <begin position="332"/>
        <end position="359"/>
    </location>
</feature>
<evidence type="ECO:0000256" key="4">
    <source>
        <dbReference type="ARBA" id="ARBA00022741"/>
    </source>
</evidence>
<evidence type="ECO:0000256" key="3">
    <source>
        <dbReference type="ARBA" id="ARBA00021315"/>
    </source>
</evidence>
<keyword evidence="5 9" id="KW-0227">DNA damage</keyword>
<comment type="similarity">
    <text evidence="2 9">Belongs to the RecN family.</text>
</comment>
<dbReference type="Gene3D" id="3.40.50.300">
    <property type="entry name" value="P-loop containing nucleotide triphosphate hydrolases"/>
    <property type="match status" value="2"/>
</dbReference>
<dbReference type="GO" id="GO:0043590">
    <property type="term" value="C:bacterial nucleoid"/>
    <property type="evidence" value="ECO:0007669"/>
    <property type="project" value="TreeGrafter"/>
</dbReference>
<evidence type="ECO:0000256" key="9">
    <source>
        <dbReference type="PIRNR" id="PIRNR003128"/>
    </source>
</evidence>
<gene>
    <name evidence="12" type="ORF">FD01_GL001307</name>
</gene>
<dbReference type="EMBL" id="AZEU01000018">
    <property type="protein sequence ID" value="KRL53204.1"/>
    <property type="molecule type" value="Genomic_DNA"/>
</dbReference>
<dbReference type="InterPro" id="IPR004604">
    <property type="entry name" value="DNA_recomb/repair_RecN"/>
</dbReference>
<dbReference type="NCBIfam" id="TIGR00634">
    <property type="entry name" value="recN"/>
    <property type="match status" value="1"/>
</dbReference>
<evidence type="ECO:0000256" key="6">
    <source>
        <dbReference type="ARBA" id="ARBA00022840"/>
    </source>
</evidence>
<dbReference type="GO" id="GO:0006281">
    <property type="term" value="P:DNA repair"/>
    <property type="evidence" value="ECO:0007669"/>
    <property type="project" value="UniProtKB-KW"/>
</dbReference>
<dbReference type="InterPro" id="IPR027417">
    <property type="entry name" value="P-loop_NTPase"/>
</dbReference>
<keyword evidence="13" id="KW-1185">Reference proteome</keyword>
<dbReference type="GO" id="GO:0009432">
    <property type="term" value="P:SOS response"/>
    <property type="evidence" value="ECO:0007669"/>
    <property type="project" value="TreeGrafter"/>
</dbReference>
<keyword evidence="7 9" id="KW-0234">DNA repair</keyword>
<keyword evidence="10" id="KW-0175">Coiled coil</keyword>
<dbReference type="PANTHER" id="PTHR11059">
    <property type="entry name" value="DNA REPAIR PROTEIN RECN"/>
    <property type="match status" value="1"/>
</dbReference>
<evidence type="ECO:0000256" key="10">
    <source>
        <dbReference type="SAM" id="Coils"/>
    </source>
</evidence>
<dbReference type="InterPro" id="IPR003395">
    <property type="entry name" value="RecF/RecN/SMC_N"/>
</dbReference>
<comment type="caution">
    <text evidence="12">The sequence shown here is derived from an EMBL/GenBank/DDBJ whole genome shotgun (WGS) entry which is preliminary data.</text>
</comment>
<dbReference type="RefSeq" id="WP_056962307.1">
    <property type="nucleotide sequence ID" value="NZ_AZEU01000018.1"/>
</dbReference>
<dbReference type="PATRIC" id="fig|1423769.4.peg.1407"/>
<protein>
    <recommendedName>
        <fullName evidence="3 9">DNA repair protein RecN</fullName>
    </recommendedName>
    <alternativeName>
        <fullName evidence="8 9">Recombination protein N</fullName>
    </alternativeName>
</protein>
<evidence type="ECO:0000256" key="1">
    <source>
        <dbReference type="ARBA" id="ARBA00003618"/>
    </source>
</evidence>
<evidence type="ECO:0000256" key="2">
    <source>
        <dbReference type="ARBA" id="ARBA00009441"/>
    </source>
</evidence>
<name>A0A0R1RDB1_9LACO</name>
<dbReference type="SUPFAM" id="SSF52540">
    <property type="entry name" value="P-loop containing nucleoside triphosphate hydrolases"/>
    <property type="match status" value="2"/>
</dbReference>
<evidence type="ECO:0000313" key="12">
    <source>
        <dbReference type="EMBL" id="KRL53204.1"/>
    </source>
</evidence>
<feature type="domain" description="RecF/RecN/SMC N-terminal" evidence="11">
    <location>
        <begin position="1"/>
        <end position="508"/>
    </location>
</feature>
<dbReference type="CDD" id="cd03241">
    <property type="entry name" value="ABC_RecN"/>
    <property type="match status" value="2"/>
</dbReference>
<keyword evidence="4" id="KW-0547">Nucleotide-binding</keyword>
<dbReference type="FunFam" id="3.40.50.300:FF:000356">
    <property type="entry name" value="DNA repair protein RecN"/>
    <property type="match status" value="1"/>
</dbReference>
<dbReference type="Proteomes" id="UP000051790">
    <property type="component" value="Unassembled WGS sequence"/>
</dbReference>
<proteinExistence type="inferred from homology"/>
<organism evidence="12 13">
    <name type="scientific">Lacticaseibacillus manihotivorans DSM 13343 = JCM 12514</name>
    <dbReference type="NCBI Taxonomy" id="1423769"/>
    <lineage>
        <taxon>Bacteria</taxon>
        <taxon>Bacillati</taxon>
        <taxon>Bacillota</taxon>
        <taxon>Bacilli</taxon>
        <taxon>Lactobacillales</taxon>
        <taxon>Lactobacillaceae</taxon>
        <taxon>Lacticaseibacillus</taxon>
    </lineage>
</organism>
<dbReference type="PANTHER" id="PTHR11059:SF0">
    <property type="entry name" value="DNA REPAIR PROTEIN RECN"/>
    <property type="match status" value="1"/>
</dbReference>